<organism evidence="2 3">
    <name type="scientific">Reichenbachiella carrageenanivorans</name>
    <dbReference type="NCBI Taxonomy" id="2979869"/>
    <lineage>
        <taxon>Bacteria</taxon>
        <taxon>Pseudomonadati</taxon>
        <taxon>Bacteroidota</taxon>
        <taxon>Cytophagia</taxon>
        <taxon>Cytophagales</taxon>
        <taxon>Reichenbachiellaceae</taxon>
        <taxon>Reichenbachiella</taxon>
    </lineage>
</organism>
<dbReference type="Proteomes" id="UP001062165">
    <property type="component" value="Chromosome"/>
</dbReference>
<dbReference type="EMBL" id="CP106735">
    <property type="protein sequence ID" value="UXX79721.1"/>
    <property type="molecule type" value="Genomic_DNA"/>
</dbReference>
<name>A0ABY6D0P2_9BACT</name>
<evidence type="ECO:0000256" key="1">
    <source>
        <dbReference type="SAM" id="SignalP"/>
    </source>
</evidence>
<feature type="chain" id="PRO_5046329589" description="Carboxypeptidase regulatory-like domain-containing protein" evidence="1">
    <location>
        <begin position="18"/>
        <end position="260"/>
    </location>
</feature>
<dbReference type="RefSeq" id="WP_263051452.1">
    <property type="nucleotide sequence ID" value="NZ_CP106735.1"/>
</dbReference>
<evidence type="ECO:0000313" key="2">
    <source>
        <dbReference type="EMBL" id="UXX79721.1"/>
    </source>
</evidence>
<gene>
    <name evidence="2" type="ORF">N7E81_01170</name>
</gene>
<reference evidence="2" key="1">
    <citation type="submission" date="2022-10" db="EMBL/GenBank/DDBJ databases">
        <title>Comparative genomics and taxonomic characterization of three novel marine species of genus Reichenbachiella exhibiting antioxidant and polysaccharide degradation activities.</title>
        <authorList>
            <person name="Muhammad N."/>
            <person name="Lee Y.-J."/>
            <person name="Ko J."/>
            <person name="Kim S.-G."/>
        </authorList>
    </citation>
    <scope>NUCLEOTIDE SEQUENCE</scope>
    <source>
        <strain evidence="2">Wsw4-B4</strain>
    </source>
</reference>
<feature type="signal peptide" evidence="1">
    <location>
        <begin position="1"/>
        <end position="17"/>
    </location>
</feature>
<evidence type="ECO:0000313" key="3">
    <source>
        <dbReference type="Proteomes" id="UP001062165"/>
    </source>
</evidence>
<keyword evidence="1" id="KW-0732">Signal</keyword>
<proteinExistence type="predicted"/>
<sequence length="260" mass="28909">MRLIIILLILAFQSAQAQQYTIIHVIGKIYDNQTQTYLKSGTKLTDDSKLKFETPHARAAALSNTRGRYVIQHQTTQAERSDLAYTLSTVLAPARGKMSTRSGSINNQMDFVKKFGEGPLAIVGGRLATAISPTAYPTDDTHFFYASFLFNNEAINKKLDVIDNQLVFDIKSFYTIDGITIDPKQTSETTLYYYDSNKEESIAITSLDFEVVSDDELSHIAKAMGELNNTEQVNAIREIVTALYGACQADQIKAAIQNLN</sequence>
<accession>A0ABY6D0P2</accession>
<protein>
    <recommendedName>
        <fullName evidence="4">Carboxypeptidase regulatory-like domain-containing protein</fullName>
    </recommendedName>
</protein>
<evidence type="ECO:0008006" key="4">
    <source>
        <dbReference type="Google" id="ProtNLM"/>
    </source>
</evidence>
<keyword evidence="3" id="KW-1185">Reference proteome</keyword>